<keyword evidence="7 11" id="KW-1133">Transmembrane helix</keyword>
<evidence type="ECO:0000313" key="16">
    <source>
        <dbReference type="Proteomes" id="UP000245119"/>
    </source>
</evidence>
<evidence type="ECO:0000256" key="11">
    <source>
        <dbReference type="RuleBase" id="RU000687"/>
    </source>
</evidence>
<dbReference type="InterPro" id="IPR036719">
    <property type="entry name" value="Neuro-gated_channel_TM_sf"/>
</dbReference>
<dbReference type="InterPro" id="IPR006201">
    <property type="entry name" value="Neur_channel"/>
</dbReference>
<dbReference type="CDD" id="cd19049">
    <property type="entry name" value="LGIC_TM_anion"/>
    <property type="match status" value="1"/>
</dbReference>
<keyword evidence="9 11" id="KW-0472">Membrane</keyword>
<comment type="similarity">
    <text evidence="11">Belongs to the ligand-gated ion channel (TC 1.A.9) family.</text>
</comment>
<keyword evidence="6" id="KW-0732">Signal</keyword>
<sequence length="387" mass="44938">MQVYFRQRWQDDRLQFYLPNVTQFTLSNRFMNHIWKPTTYFLNGRRSKLHNITVPNQFLRLHSNGNIYMSKRLTVHARCPMRLSRYPMDSALCPLYVGSFGYTTKDIVYRWLKDAPAVDVDSGVMLSQFEIGEIEVKNITRMNRLGEISILSVYIHLNRAVGYFLLQTYVPSYLIVCLSWVSFWINRDAAPARVLLGATTILSLAAMGITIREGLPRVPYATALDVFHNLCMVYLMAALIEYAAVNYFTKLMPKEGGLEDDEDEEEEKAEEVSGPPPLKVVLADQEKERERETLLEDKSEVIDAEDPSISYTQDCPRLFWRCFIGNFEYRLKRVMAADPEAGNSVSNIDMVSRYAFPLTFIIINMLYWFLYLYNDSDDFFDTEYIVA</sequence>
<accession>A0A2T7PM38</accession>
<dbReference type="InterPro" id="IPR006202">
    <property type="entry name" value="Neur_chan_lig-bd"/>
</dbReference>
<evidence type="ECO:0000256" key="7">
    <source>
        <dbReference type="ARBA" id="ARBA00022989"/>
    </source>
</evidence>
<keyword evidence="16" id="KW-1185">Reference proteome</keyword>
<dbReference type="SUPFAM" id="SSF63712">
    <property type="entry name" value="Nicotinic receptor ligand binding domain-like"/>
    <property type="match status" value="1"/>
</dbReference>
<evidence type="ECO:0000256" key="10">
    <source>
        <dbReference type="ARBA" id="ARBA00023303"/>
    </source>
</evidence>
<dbReference type="PRINTS" id="PR00252">
    <property type="entry name" value="NRIONCHANNEL"/>
</dbReference>
<dbReference type="InterPro" id="IPR036734">
    <property type="entry name" value="Neur_chan_lig-bd_sf"/>
</dbReference>
<evidence type="ECO:0000256" key="2">
    <source>
        <dbReference type="ARBA" id="ARBA00004236"/>
    </source>
</evidence>
<dbReference type="STRING" id="400727.A0A2T7PM38"/>
<dbReference type="InterPro" id="IPR006028">
    <property type="entry name" value="GABAA/Glycine_rcpt"/>
</dbReference>
<evidence type="ECO:0000256" key="1">
    <source>
        <dbReference type="ARBA" id="ARBA00004141"/>
    </source>
</evidence>
<evidence type="ECO:0000256" key="12">
    <source>
        <dbReference type="SAM" id="MobiDB-lite"/>
    </source>
</evidence>
<comment type="caution">
    <text evidence="15">The sequence shown here is derived from an EMBL/GenBank/DDBJ whole genome shotgun (WGS) entry which is preliminary data.</text>
</comment>
<dbReference type="PANTHER" id="PTHR18945">
    <property type="entry name" value="NEUROTRANSMITTER GATED ION CHANNEL"/>
    <property type="match status" value="1"/>
</dbReference>
<keyword evidence="4" id="KW-1003">Cell membrane</keyword>
<feature type="compositionally biased region" description="Acidic residues" evidence="12">
    <location>
        <begin position="258"/>
        <end position="269"/>
    </location>
</feature>
<feature type="domain" description="Neurotransmitter-gated ion-channel transmembrane" evidence="14">
    <location>
        <begin position="168"/>
        <end position="368"/>
    </location>
</feature>
<evidence type="ECO:0000256" key="8">
    <source>
        <dbReference type="ARBA" id="ARBA00023065"/>
    </source>
</evidence>
<dbReference type="Gene3D" id="2.70.170.10">
    <property type="entry name" value="Neurotransmitter-gated ion-channel ligand-binding domain"/>
    <property type="match status" value="1"/>
</dbReference>
<dbReference type="EMBL" id="PZQS01000003">
    <property type="protein sequence ID" value="PVD34489.1"/>
    <property type="molecule type" value="Genomic_DNA"/>
</dbReference>
<dbReference type="InterPro" id="IPR018000">
    <property type="entry name" value="Neurotransmitter_ion_chnl_CS"/>
</dbReference>
<keyword evidence="8 11" id="KW-0406">Ion transport</keyword>
<evidence type="ECO:0000256" key="6">
    <source>
        <dbReference type="ARBA" id="ARBA00022729"/>
    </source>
</evidence>
<dbReference type="InterPro" id="IPR038050">
    <property type="entry name" value="Neuro_actylchol_rec"/>
</dbReference>
<dbReference type="PROSITE" id="PS00236">
    <property type="entry name" value="NEUROTR_ION_CHANNEL"/>
    <property type="match status" value="1"/>
</dbReference>
<dbReference type="GO" id="GO:0004888">
    <property type="term" value="F:transmembrane signaling receptor activity"/>
    <property type="evidence" value="ECO:0007669"/>
    <property type="project" value="InterPro"/>
</dbReference>
<feature type="transmembrane region" description="Helical" evidence="11">
    <location>
        <begin position="354"/>
        <end position="373"/>
    </location>
</feature>
<dbReference type="OrthoDB" id="203862at2759"/>
<keyword evidence="5 11" id="KW-0812">Transmembrane</keyword>
<evidence type="ECO:0000259" key="14">
    <source>
        <dbReference type="Pfam" id="PF02932"/>
    </source>
</evidence>
<evidence type="ECO:0000313" key="15">
    <source>
        <dbReference type="EMBL" id="PVD34489.1"/>
    </source>
</evidence>
<keyword evidence="10 11" id="KW-0407">Ion channel</keyword>
<feature type="region of interest" description="Disordered" evidence="12">
    <location>
        <begin position="256"/>
        <end position="275"/>
    </location>
</feature>
<feature type="transmembrane region" description="Helical" evidence="11">
    <location>
        <begin position="226"/>
        <end position="245"/>
    </location>
</feature>
<dbReference type="AlphaFoldDB" id="A0A2T7PM38"/>
<organism evidence="15 16">
    <name type="scientific">Pomacea canaliculata</name>
    <name type="common">Golden apple snail</name>
    <dbReference type="NCBI Taxonomy" id="400727"/>
    <lineage>
        <taxon>Eukaryota</taxon>
        <taxon>Metazoa</taxon>
        <taxon>Spiralia</taxon>
        <taxon>Lophotrochozoa</taxon>
        <taxon>Mollusca</taxon>
        <taxon>Gastropoda</taxon>
        <taxon>Caenogastropoda</taxon>
        <taxon>Architaenioglossa</taxon>
        <taxon>Ampullarioidea</taxon>
        <taxon>Ampullariidae</taxon>
        <taxon>Pomacea</taxon>
    </lineage>
</organism>
<dbReference type="InterPro" id="IPR006029">
    <property type="entry name" value="Neurotrans-gated_channel_TM"/>
</dbReference>
<feature type="transmembrane region" description="Helical" evidence="11">
    <location>
        <begin position="161"/>
        <end position="185"/>
    </location>
</feature>
<dbReference type="SUPFAM" id="SSF90112">
    <property type="entry name" value="Neurotransmitter-gated ion-channel transmembrane pore"/>
    <property type="match status" value="1"/>
</dbReference>
<name>A0A2T7PM38_POMCA</name>
<evidence type="ECO:0000256" key="5">
    <source>
        <dbReference type="ARBA" id="ARBA00022692"/>
    </source>
</evidence>
<protein>
    <recommendedName>
        <fullName evidence="17">Neurotransmitter-gated ion-channel ligand-binding domain-containing protein</fullName>
    </recommendedName>
</protein>
<dbReference type="Pfam" id="PF02932">
    <property type="entry name" value="Neur_chan_memb"/>
    <property type="match status" value="1"/>
</dbReference>
<evidence type="ECO:0008006" key="17">
    <source>
        <dbReference type="Google" id="ProtNLM"/>
    </source>
</evidence>
<dbReference type="PRINTS" id="PR00253">
    <property type="entry name" value="GABAARECEPTR"/>
</dbReference>
<dbReference type="GO" id="GO:0005886">
    <property type="term" value="C:plasma membrane"/>
    <property type="evidence" value="ECO:0007669"/>
    <property type="project" value="UniProtKB-SubCell"/>
</dbReference>
<feature type="domain" description="Neurotransmitter-gated ion-channel ligand-binding" evidence="13">
    <location>
        <begin position="1"/>
        <end position="159"/>
    </location>
</feature>
<dbReference type="Gene3D" id="1.20.58.390">
    <property type="entry name" value="Neurotransmitter-gated ion-channel transmembrane domain"/>
    <property type="match status" value="1"/>
</dbReference>
<dbReference type="Pfam" id="PF02931">
    <property type="entry name" value="Neur_chan_LBD"/>
    <property type="match status" value="1"/>
</dbReference>
<gene>
    <name evidence="15" type="ORF">C0Q70_05764</name>
</gene>
<comment type="subcellular location">
    <subcellularLocation>
        <location evidence="2">Cell membrane</location>
    </subcellularLocation>
    <subcellularLocation>
        <location evidence="1">Membrane</location>
        <topology evidence="1">Multi-pass membrane protein</topology>
    </subcellularLocation>
</comment>
<reference evidence="15 16" key="1">
    <citation type="submission" date="2018-04" db="EMBL/GenBank/DDBJ databases">
        <title>The genome of golden apple snail Pomacea canaliculata provides insight into stress tolerance and invasive adaptation.</title>
        <authorList>
            <person name="Liu C."/>
            <person name="Liu B."/>
            <person name="Ren Y."/>
            <person name="Zhang Y."/>
            <person name="Wang H."/>
            <person name="Li S."/>
            <person name="Jiang F."/>
            <person name="Yin L."/>
            <person name="Zhang G."/>
            <person name="Qian W."/>
            <person name="Fan W."/>
        </authorList>
    </citation>
    <scope>NUCLEOTIDE SEQUENCE [LARGE SCALE GENOMIC DNA]</scope>
    <source>
        <strain evidence="15">SZHN2017</strain>
        <tissue evidence="15">Muscle</tissue>
    </source>
</reference>
<keyword evidence="3 11" id="KW-0813">Transport</keyword>
<evidence type="ECO:0000256" key="4">
    <source>
        <dbReference type="ARBA" id="ARBA00022475"/>
    </source>
</evidence>
<evidence type="ECO:0000256" key="9">
    <source>
        <dbReference type="ARBA" id="ARBA00023136"/>
    </source>
</evidence>
<evidence type="ECO:0000256" key="3">
    <source>
        <dbReference type="ARBA" id="ARBA00022448"/>
    </source>
</evidence>
<proteinExistence type="inferred from homology"/>
<feature type="transmembrane region" description="Helical" evidence="11">
    <location>
        <begin position="192"/>
        <end position="211"/>
    </location>
</feature>
<dbReference type="GO" id="GO:0005230">
    <property type="term" value="F:extracellular ligand-gated monoatomic ion channel activity"/>
    <property type="evidence" value="ECO:0007669"/>
    <property type="project" value="InterPro"/>
</dbReference>
<evidence type="ECO:0000259" key="13">
    <source>
        <dbReference type="Pfam" id="PF02931"/>
    </source>
</evidence>
<dbReference type="Proteomes" id="UP000245119">
    <property type="component" value="Linkage Group LG3"/>
</dbReference>